<dbReference type="PANTHER" id="PTHR42850">
    <property type="entry name" value="METALLOPHOSPHOESTERASE"/>
    <property type="match status" value="1"/>
</dbReference>
<dbReference type="Pfam" id="PF00149">
    <property type="entry name" value="Metallophos"/>
    <property type="match status" value="1"/>
</dbReference>
<evidence type="ECO:0000313" key="2">
    <source>
        <dbReference type="EMBL" id="KKK99220.1"/>
    </source>
</evidence>
<accession>A0A0F9ALP8</accession>
<dbReference type="GO" id="GO:0005737">
    <property type="term" value="C:cytoplasm"/>
    <property type="evidence" value="ECO:0007669"/>
    <property type="project" value="TreeGrafter"/>
</dbReference>
<dbReference type="EMBL" id="LAZR01045295">
    <property type="protein sequence ID" value="KKK99220.1"/>
    <property type="molecule type" value="Genomic_DNA"/>
</dbReference>
<name>A0A0F9ALP8_9ZZZZ</name>
<dbReference type="InterPro" id="IPR004843">
    <property type="entry name" value="Calcineurin-like_PHP"/>
</dbReference>
<protein>
    <recommendedName>
        <fullName evidence="1">Calcineurin-like phosphoesterase domain-containing protein</fullName>
    </recommendedName>
</protein>
<dbReference type="InterPro" id="IPR050126">
    <property type="entry name" value="Ap4A_hydrolase"/>
</dbReference>
<gene>
    <name evidence="2" type="ORF">LCGC14_2634930</name>
</gene>
<comment type="caution">
    <text evidence="2">The sequence shown here is derived from an EMBL/GenBank/DDBJ whole genome shotgun (WGS) entry which is preliminary data.</text>
</comment>
<reference evidence="2" key="1">
    <citation type="journal article" date="2015" name="Nature">
        <title>Complex archaea that bridge the gap between prokaryotes and eukaryotes.</title>
        <authorList>
            <person name="Spang A."/>
            <person name="Saw J.H."/>
            <person name="Jorgensen S.L."/>
            <person name="Zaremba-Niedzwiedzka K."/>
            <person name="Martijn J."/>
            <person name="Lind A.E."/>
            <person name="van Eijk R."/>
            <person name="Schleper C."/>
            <person name="Guy L."/>
            <person name="Ettema T.J."/>
        </authorList>
    </citation>
    <scope>NUCLEOTIDE SEQUENCE</scope>
</reference>
<organism evidence="2">
    <name type="scientific">marine sediment metagenome</name>
    <dbReference type="NCBI Taxonomy" id="412755"/>
    <lineage>
        <taxon>unclassified sequences</taxon>
        <taxon>metagenomes</taxon>
        <taxon>ecological metagenomes</taxon>
    </lineage>
</organism>
<dbReference type="InterPro" id="IPR029052">
    <property type="entry name" value="Metallo-depent_PP-like"/>
</dbReference>
<sequence length="250" mass="28898">MRTFAIGDIHGGYKAMMQCFERSPISLYADHLIVLGDVCDGWRQTKECIDQLLKFKKITLIMGNHDWWTLQWLLKGEKPEIWTSQGGQSTIQSYLNTDGVPEVPVAHTKFLYTAKPYHVDDKNRIFVHGGFDRKMSIREQRQEALMWDRDLIRTACTLSKQGGDKPKKLTEFAEVFLGHTPVSSLLLPMALDTPVQLFEIWDLDTGGGWEGKVTIMDIDTHEYWQSDVVHTLYPGEHGRQGQRIRRNYER</sequence>
<dbReference type="PANTHER" id="PTHR42850:SF4">
    <property type="entry name" value="ZINC-DEPENDENT ENDOPOLYPHOSPHATASE"/>
    <property type="match status" value="1"/>
</dbReference>
<dbReference type="Gene3D" id="3.60.21.10">
    <property type="match status" value="1"/>
</dbReference>
<dbReference type="SUPFAM" id="SSF56300">
    <property type="entry name" value="Metallo-dependent phosphatases"/>
    <property type="match status" value="1"/>
</dbReference>
<proteinExistence type="predicted"/>
<evidence type="ECO:0000259" key="1">
    <source>
        <dbReference type="Pfam" id="PF00149"/>
    </source>
</evidence>
<dbReference type="GO" id="GO:0016791">
    <property type="term" value="F:phosphatase activity"/>
    <property type="evidence" value="ECO:0007669"/>
    <property type="project" value="TreeGrafter"/>
</dbReference>
<feature type="domain" description="Calcineurin-like phosphoesterase" evidence="1">
    <location>
        <begin position="1"/>
        <end position="136"/>
    </location>
</feature>
<dbReference type="AlphaFoldDB" id="A0A0F9ALP8"/>